<sequence>MVRYIPPIHIGRLFQILANMIDHDSQMVLQLMILQLPILVLLHMQKLHQ</sequence>
<reference evidence="1" key="2">
    <citation type="submission" date="2015-03" db="EMBL/GenBank/DDBJ databases">
        <authorList>
            <person name="Chow C.-E.T."/>
            <person name="Winget D.M."/>
            <person name="White R.A.III."/>
            <person name="Hallam S.J."/>
            <person name="Suttle C.A."/>
        </authorList>
    </citation>
    <scope>NUCLEOTIDE SEQUENCE</scope>
    <source>
        <strain evidence="1">Oxic1_7</strain>
    </source>
</reference>
<reference evidence="1" key="1">
    <citation type="journal article" date="2015" name="Front. Microbiol.">
        <title>Combining genomic sequencing methods to explore viral diversity and reveal potential virus-host interactions.</title>
        <authorList>
            <person name="Chow C.E."/>
            <person name="Winget D.M."/>
            <person name="White R.A.III."/>
            <person name="Hallam S.J."/>
            <person name="Suttle C.A."/>
        </authorList>
    </citation>
    <scope>NUCLEOTIDE SEQUENCE</scope>
    <source>
        <strain evidence="1">Oxic1_7</strain>
    </source>
</reference>
<dbReference type="EMBL" id="KR029602">
    <property type="protein sequence ID" value="AKH48253.1"/>
    <property type="molecule type" value="Genomic_DNA"/>
</dbReference>
<protein>
    <submittedName>
        <fullName evidence="1">Uncharacterized protein</fullName>
    </submittedName>
</protein>
<proteinExistence type="predicted"/>
<evidence type="ECO:0000313" key="1">
    <source>
        <dbReference type="EMBL" id="AKH48253.1"/>
    </source>
</evidence>
<organism evidence="1">
    <name type="scientific">uncultured marine virus</name>
    <dbReference type="NCBI Taxonomy" id="186617"/>
    <lineage>
        <taxon>Viruses</taxon>
        <taxon>environmental samples</taxon>
    </lineage>
</organism>
<name>A0A0F7L9G7_9VIRU</name>
<accession>A0A0F7L9G7</accession>